<feature type="domain" description="Glycosyl transferase family 1" evidence="4">
    <location>
        <begin position="463"/>
        <end position="597"/>
    </location>
</feature>
<evidence type="ECO:0000313" key="6">
    <source>
        <dbReference type="EMBL" id="OQJ63770.1"/>
    </source>
</evidence>
<protein>
    <recommendedName>
        <fullName evidence="1">D-inositol 3-phosphate glycosyltransferase</fullName>
    </recommendedName>
</protein>
<keyword evidence="7" id="KW-1185">Reference proteome</keyword>
<dbReference type="PANTHER" id="PTHR45947">
    <property type="entry name" value="SULFOQUINOVOSYL TRANSFERASE SQD2"/>
    <property type="match status" value="1"/>
</dbReference>
<dbReference type="Gene3D" id="3.40.50.2000">
    <property type="entry name" value="Glycogen Phosphorylase B"/>
    <property type="match status" value="3"/>
</dbReference>
<evidence type="ECO:0000256" key="2">
    <source>
        <dbReference type="ARBA" id="ARBA00022676"/>
    </source>
</evidence>
<dbReference type="InterPro" id="IPR028098">
    <property type="entry name" value="Glyco_trans_4-like_N"/>
</dbReference>
<dbReference type="PANTHER" id="PTHR45947:SF3">
    <property type="entry name" value="SULFOQUINOVOSYL TRANSFERASE SQD2"/>
    <property type="match status" value="1"/>
</dbReference>
<evidence type="ECO:0000313" key="7">
    <source>
        <dbReference type="Proteomes" id="UP000215316"/>
    </source>
</evidence>
<proteinExistence type="predicted"/>
<dbReference type="GO" id="GO:0016757">
    <property type="term" value="F:glycosyltransferase activity"/>
    <property type="evidence" value="ECO:0007669"/>
    <property type="project" value="UniProtKB-KW"/>
</dbReference>
<evidence type="ECO:0000256" key="3">
    <source>
        <dbReference type="ARBA" id="ARBA00022679"/>
    </source>
</evidence>
<dbReference type="GO" id="GO:1901137">
    <property type="term" value="P:carbohydrate derivative biosynthetic process"/>
    <property type="evidence" value="ECO:0007669"/>
    <property type="project" value="UniProtKB-ARBA"/>
</dbReference>
<evidence type="ECO:0000256" key="1">
    <source>
        <dbReference type="ARBA" id="ARBA00021292"/>
    </source>
</evidence>
<dbReference type="Proteomes" id="UP000215316">
    <property type="component" value="Unassembled WGS sequence"/>
</dbReference>
<dbReference type="EMBL" id="MZMQ01000001">
    <property type="protein sequence ID" value="OQJ63770.1"/>
    <property type="molecule type" value="Genomic_DNA"/>
</dbReference>
<name>A0A225CDC4_9MICO</name>
<dbReference type="AlphaFoldDB" id="A0A225CDC4"/>
<accession>A0A225CDC4</accession>
<evidence type="ECO:0000259" key="5">
    <source>
        <dbReference type="Pfam" id="PF13579"/>
    </source>
</evidence>
<keyword evidence="3" id="KW-0808">Transferase</keyword>
<organism evidence="6 7">
    <name type="scientific">Clavibacter tessellarius</name>
    <dbReference type="NCBI Taxonomy" id="31965"/>
    <lineage>
        <taxon>Bacteria</taxon>
        <taxon>Bacillati</taxon>
        <taxon>Actinomycetota</taxon>
        <taxon>Actinomycetes</taxon>
        <taxon>Micrococcales</taxon>
        <taxon>Microbacteriaceae</taxon>
        <taxon>Clavibacter</taxon>
    </lineage>
</organism>
<dbReference type="Pfam" id="PF13579">
    <property type="entry name" value="Glyco_trans_4_4"/>
    <property type="match status" value="1"/>
</dbReference>
<feature type="domain" description="Glycosyltransferase subfamily 4-like N-terminal" evidence="5">
    <location>
        <begin position="23"/>
        <end position="163"/>
    </location>
</feature>
<dbReference type="InterPro" id="IPR001296">
    <property type="entry name" value="Glyco_trans_1"/>
</dbReference>
<evidence type="ECO:0000259" key="4">
    <source>
        <dbReference type="Pfam" id="PF00534"/>
    </source>
</evidence>
<dbReference type="SUPFAM" id="SSF53756">
    <property type="entry name" value="UDP-Glycosyltransferase/glycogen phosphorylase"/>
    <property type="match status" value="2"/>
</dbReference>
<reference evidence="6" key="1">
    <citation type="submission" date="2017-08" db="EMBL/GenBank/DDBJ databases">
        <title>Genomes of multiple Clavibacter strains from different subspecies.</title>
        <authorList>
            <person name="Yuan X.-K."/>
            <person name="Li X.-S."/>
            <person name="Nie J."/>
            <person name="De Boer S.H."/>
        </authorList>
    </citation>
    <scope>NUCLEOTIDE SEQUENCE [LARGE SCALE GENOMIC DNA]</scope>
    <source>
        <strain evidence="6">ATCC 33566</strain>
    </source>
</reference>
<keyword evidence="2" id="KW-0328">Glycosyltransferase</keyword>
<comment type="caution">
    <text evidence="6">The sequence shown here is derived from an EMBL/GenBank/DDBJ whole genome shotgun (WGS) entry which is preliminary data.</text>
</comment>
<gene>
    <name evidence="6" type="ORF">B5P24_12585</name>
</gene>
<dbReference type="InterPro" id="IPR050194">
    <property type="entry name" value="Glycosyltransferase_grp1"/>
</dbReference>
<dbReference type="RefSeq" id="WP_378143223.1">
    <property type="nucleotide sequence ID" value="NZ_JBHUJP010000004.1"/>
</dbReference>
<sequence>MRIVQFVSAASADGVASGTLADAVEQCGEMARRGHDVTLLVARPGDAGLRVPGVRVVLPLVEAIPGSPALRSPALRAWLVDNARDVDVLHVHADADPLHLEVASSARRLGIRYVVQTHGSGETAGGPAPLSGDRSASARMVRGASAVLARSDDEAAALRARFAGVTVLRIAARVGSADAVPLAEALEGGIPDDLRELGPVVVDAPSEALPRAAGSALADGALRELVVDATGGSVPDGASTRATVEALLALHEPDPDAARRPSVVWMTNLAPPYRVPVWDALAREVDLEVWLLESDERLRSDDNNRGDDWTAGDRASAYRTRFLPNRVVRRGEARHYVTGWIPRSELRGRDAILIGGWDSPAYWVASWSAKLAGVRRVGFYESHRLSQQHHGGVIARVRRAFFAGMDEIVVPGIAAWEALVAEGIDPRRIRVGFNAVDVTAIHARTRAARLAAGPAVGPVGSRLLCVGQLIPRKNVVSLIEALAAPELAACTLTVVGAGPEREALERRADELGLGGRIAFAGYVPADELPELFARHDVLVHPALQEVWGLTVNEALAAGLTVVVGEHAGVTPSVRDMRGVVVAGVSVEGLRVGIASALPAVPIDEPEILRRTPEDFAATFRDAMRTTRVASRRGAGGTRR</sequence>
<dbReference type="Pfam" id="PF00534">
    <property type="entry name" value="Glycos_transf_1"/>
    <property type="match status" value="1"/>
</dbReference>